<dbReference type="OrthoDB" id="1001526at2759"/>
<dbReference type="InParanoid" id="A0A6P9EAX7"/>
<dbReference type="GeneID" id="118347976"/>
<proteinExistence type="predicted"/>
<dbReference type="PANTHER" id="PTHR33710">
    <property type="entry name" value="BNAC02G09200D PROTEIN"/>
    <property type="match status" value="1"/>
</dbReference>
<dbReference type="KEGG" id="jre:118347976"/>
<evidence type="ECO:0000313" key="2">
    <source>
        <dbReference type="RefSeq" id="XP_035544579.1"/>
    </source>
</evidence>
<dbReference type="RefSeq" id="XP_035544579.1">
    <property type="nucleotide sequence ID" value="XM_035688686.1"/>
</dbReference>
<dbReference type="SUPFAM" id="SSF56219">
    <property type="entry name" value="DNase I-like"/>
    <property type="match status" value="1"/>
</dbReference>
<protein>
    <submittedName>
        <fullName evidence="2">Uncharacterized protein LOC118347976</fullName>
    </submittedName>
</protein>
<dbReference type="AlphaFoldDB" id="A0A6P9EAX7"/>
<gene>
    <name evidence="2" type="primary">LOC118347976</name>
</gene>
<sequence>MEQMAWLCMGDFNKILTNVEKFGAANKPISQMESFREALYDCELTDLGYKRSMYTWSNKREGGEFTKERLDRVLGNGDMQMSYSSCLVQVLHVMHFDHNPLFILCECEDEMQRRLVKIFRYEALWSKKQECKELIKRVWGASITGCNTMSSLKLGLAHCRNQLTHWSKAVRGDHKKQLSLKRDMIQELQNISHGDFNETIKGLQAEVDVILEDEDFKWTQRAKEKWL</sequence>
<evidence type="ECO:0000313" key="1">
    <source>
        <dbReference type="Proteomes" id="UP000235220"/>
    </source>
</evidence>
<dbReference type="Proteomes" id="UP000235220">
    <property type="component" value="Chromosome 3"/>
</dbReference>
<dbReference type="Gene3D" id="3.60.10.10">
    <property type="entry name" value="Endonuclease/exonuclease/phosphatase"/>
    <property type="match status" value="1"/>
</dbReference>
<accession>A0A6P9EAX7</accession>
<reference evidence="2" key="1">
    <citation type="submission" date="2025-08" db="UniProtKB">
        <authorList>
            <consortium name="RefSeq"/>
        </authorList>
    </citation>
    <scope>IDENTIFICATION</scope>
    <source>
        <tissue evidence="2">Leaves</tissue>
    </source>
</reference>
<dbReference type="InterPro" id="IPR036691">
    <property type="entry name" value="Endo/exonu/phosph_ase_sf"/>
</dbReference>
<keyword evidence="1" id="KW-1185">Reference proteome</keyword>
<name>A0A6P9EAX7_JUGRE</name>
<organism evidence="1 2">
    <name type="scientific">Juglans regia</name>
    <name type="common">English walnut</name>
    <dbReference type="NCBI Taxonomy" id="51240"/>
    <lineage>
        <taxon>Eukaryota</taxon>
        <taxon>Viridiplantae</taxon>
        <taxon>Streptophyta</taxon>
        <taxon>Embryophyta</taxon>
        <taxon>Tracheophyta</taxon>
        <taxon>Spermatophyta</taxon>
        <taxon>Magnoliopsida</taxon>
        <taxon>eudicotyledons</taxon>
        <taxon>Gunneridae</taxon>
        <taxon>Pentapetalae</taxon>
        <taxon>rosids</taxon>
        <taxon>fabids</taxon>
        <taxon>Fagales</taxon>
        <taxon>Juglandaceae</taxon>
        <taxon>Juglans</taxon>
    </lineage>
</organism>
<dbReference type="PANTHER" id="PTHR33710:SF77">
    <property type="entry name" value="DNASE I-LIKE SUPERFAMILY PROTEIN"/>
    <property type="match status" value="1"/>
</dbReference>